<dbReference type="Pfam" id="PF03572">
    <property type="entry name" value="Peptidase_S41"/>
    <property type="match status" value="1"/>
</dbReference>
<proteinExistence type="predicted"/>
<dbReference type="InterPro" id="IPR005151">
    <property type="entry name" value="Tail-specific_protease"/>
</dbReference>
<dbReference type="SUPFAM" id="SSF52096">
    <property type="entry name" value="ClpP/crotonase"/>
    <property type="match status" value="1"/>
</dbReference>
<dbReference type="Pfam" id="PF17820">
    <property type="entry name" value="PDZ_6"/>
    <property type="match status" value="1"/>
</dbReference>
<dbReference type="InterPro" id="IPR029045">
    <property type="entry name" value="ClpP/crotonase-like_dom_sf"/>
</dbReference>
<sequence length="383" mass="41854">MIRRLSPGTRNRGRGGKSRIGLCFVIALLLATCLQSASSAQGTTVTKELKTSLIPIVTYIRQYYIDEVSPDTLMRAGLRGIFHALDPASEFTVNGGVDCPPEDTNCLWNRNFADFEKAVRAVDDKAFYAVGPDTLIRYGIHGCRHSGRSGHGVCGMMSVLDPDTVFMEKLNLDNFRINTRGEYGGLGFRIQVVRPDSAIAVWSLLHDDTPAARAGVKSGDLIIAIDDSTTAHMNASDAASLMRGHAGTDVVLTLERAGLEEPIEIKVTREVVHINSVPYHVMFPDSTGYIKLQGFQHKSSQEVRQALAELLELGMKRLIFDLRGNGGGYLTEAVQIADLFLPKDRLVVYTAGRAFAEKTEYFTQEEPMFGDGPLIVLVDAGSA</sequence>
<dbReference type="InterPro" id="IPR001478">
    <property type="entry name" value="PDZ"/>
</dbReference>
<gene>
    <name evidence="2" type="ORF">METZ01_LOCUS251474</name>
</gene>
<dbReference type="Gene3D" id="3.90.226.10">
    <property type="entry name" value="2-enoyl-CoA Hydratase, Chain A, domain 1"/>
    <property type="match status" value="1"/>
</dbReference>
<dbReference type="Gene3D" id="3.30.750.44">
    <property type="match status" value="1"/>
</dbReference>
<dbReference type="CDD" id="cd06782">
    <property type="entry name" value="cpPDZ_CPP-like"/>
    <property type="match status" value="1"/>
</dbReference>
<dbReference type="SMART" id="SM00245">
    <property type="entry name" value="TSPc"/>
    <property type="match status" value="1"/>
</dbReference>
<dbReference type="GO" id="GO:0004175">
    <property type="term" value="F:endopeptidase activity"/>
    <property type="evidence" value="ECO:0007669"/>
    <property type="project" value="TreeGrafter"/>
</dbReference>
<feature type="non-terminal residue" evidence="2">
    <location>
        <position position="383"/>
    </location>
</feature>
<dbReference type="InterPro" id="IPR036034">
    <property type="entry name" value="PDZ_sf"/>
</dbReference>
<dbReference type="GO" id="GO:0008236">
    <property type="term" value="F:serine-type peptidase activity"/>
    <property type="evidence" value="ECO:0007669"/>
    <property type="project" value="InterPro"/>
</dbReference>
<evidence type="ECO:0000259" key="1">
    <source>
        <dbReference type="PROSITE" id="PS50106"/>
    </source>
</evidence>
<reference evidence="2" key="1">
    <citation type="submission" date="2018-05" db="EMBL/GenBank/DDBJ databases">
        <authorList>
            <person name="Lanie J.A."/>
            <person name="Ng W.-L."/>
            <person name="Kazmierczak K.M."/>
            <person name="Andrzejewski T.M."/>
            <person name="Davidsen T.M."/>
            <person name="Wayne K.J."/>
            <person name="Tettelin H."/>
            <person name="Glass J.I."/>
            <person name="Rusch D."/>
            <person name="Podicherti R."/>
            <person name="Tsui H.-C.T."/>
            <person name="Winkler M.E."/>
        </authorList>
    </citation>
    <scope>NUCLEOTIDE SEQUENCE</scope>
</reference>
<organism evidence="2">
    <name type="scientific">marine metagenome</name>
    <dbReference type="NCBI Taxonomy" id="408172"/>
    <lineage>
        <taxon>unclassified sequences</taxon>
        <taxon>metagenomes</taxon>
        <taxon>ecological metagenomes</taxon>
    </lineage>
</organism>
<dbReference type="PANTHER" id="PTHR32060:SF30">
    <property type="entry name" value="CARBOXY-TERMINAL PROCESSING PROTEASE CTPA"/>
    <property type="match status" value="1"/>
</dbReference>
<dbReference type="PROSITE" id="PS50106">
    <property type="entry name" value="PDZ"/>
    <property type="match status" value="1"/>
</dbReference>
<dbReference type="SMART" id="SM00228">
    <property type="entry name" value="PDZ"/>
    <property type="match status" value="1"/>
</dbReference>
<dbReference type="GO" id="GO:0006508">
    <property type="term" value="P:proteolysis"/>
    <property type="evidence" value="ECO:0007669"/>
    <property type="project" value="InterPro"/>
</dbReference>
<dbReference type="InterPro" id="IPR041489">
    <property type="entry name" value="PDZ_6"/>
</dbReference>
<dbReference type="Gene3D" id="2.30.42.10">
    <property type="match status" value="1"/>
</dbReference>
<protein>
    <recommendedName>
        <fullName evidence="1">PDZ domain-containing protein</fullName>
    </recommendedName>
</protein>
<name>A0A382IG37_9ZZZZ</name>
<dbReference type="GO" id="GO:0030288">
    <property type="term" value="C:outer membrane-bounded periplasmic space"/>
    <property type="evidence" value="ECO:0007669"/>
    <property type="project" value="TreeGrafter"/>
</dbReference>
<dbReference type="PANTHER" id="PTHR32060">
    <property type="entry name" value="TAIL-SPECIFIC PROTEASE"/>
    <property type="match status" value="1"/>
</dbReference>
<dbReference type="GO" id="GO:0007165">
    <property type="term" value="P:signal transduction"/>
    <property type="evidence" value="ECO:0007669"/>
    <property type="project" value="TreeGrafter"/>
</dbReference>
<accession>A0A382IG37</accession>
<dbReference type="AlphaFoldDB" id="A0A382IG37"/>
<evidence type="ECO:0000313" key="2">
    <source>
        <dbReference type="EMBL" id="SVB98620.1"/>
    </source>
</evidence>
<dbReference type="SUPFAM" id="SSF50156">
    <property type="entry name" value="PDZ domain-like"/>
    <property type="match status" value="1"/>
</dbReference>
<feature type="domain" description="PDZ" evidence="1">
    <location>
        <begin position="180"/>
        <end position="243"/>
    </location>
</feature>
<dbReference type="EMBL" id="UINC01067192">
    <property type="protein sequence ID" value="SVB98620.1"/>
    <property type="molecule type" value="Genomic_DNA"/>
</dbReference>